<evidence type="ECO:0000313" key="7">
    <source>
        <dbReference type="EMBL" id="EFW04739.1"/>
    </source>
</evidence>
<dbReference type="InterPro" id="IPR002731">
    <property type="entry name" value="ATPase_BadF"/>
</dbReference>
<proteinExistence type="predicted"/>
<dbReference type="PANTHER" id="PTHR32329">
    <property type="entry name" value="BIFUNCTIONAL PROTEIN [INCLUDES 2-HYDROXYACYL-COA DEHYDRATASE (N-TER) AND ITS ACTIVATOR DOMAIN (C_TERM)-RELATED"/>
    <property type="match status" value="1"/>
</dbReference>
<protein>
    <submittedName>
        <fullName evidence="7">CoA-substrate-specific enzyme activase</fullName>
    </submittedName>
</protein>
<dbReference type="OrthoDB" id="9802715at2"/>
<evidence type="ECO:0000256" key="3">
    <source>
        <dbReference type="ARBA" id="ARBA00023004"/>
    </source>
</evidence>
<feature type="domain" description="ATPase BadF/BadG/BcrA/BcrD type" evidence="5">
    <location>
        <begin position="323"/>
        <end position="575"/>
    </location>
</feature>
<dbReference type="Gene3D" id="3.30.420.40">
    <property type="match status" value="4"/>
</dbReference>
<dbReference type="NCBIfam" id="TIGR00241">
    <property type="entry name" value="CoA_E_activ"/>
    <property type="match status" value="1"/>
</dbReference>
<dbReference type="Pfam" id="PF09989">
    <property type="entry name" value="DUF2229"/>
    <property type="match status" value="1"/>
</dbReference>
<dbReference type="InterPro" id="IPR008275">
    <property type="entry name" value="CoA_E_activase_dom"/>
</dbReference>
<dbReference type="InterPro" id="IPR043129">
    <property type="entry name" value="ATPase_NBD"/>
</dbReference>
<dbReference type="GO" id="GO:0051536">
    <property type="term" value="F:iron-sulfur cluster binding"/>
    <property type="evidence" value="ECO:0007669"/>
    <property type="project" value="UniProtKB-KW"/>
</dbReference>
<keyword evidence="3" id="KW-0408">Iron</keyword>
<feature type="domain" description="ATPase BadF/BadG/BcrA/BcrD type" evidence="5">
    <location>
        <begin position="7"/>
        <end position="256"/>
    </location>
</feature>
<gene>
    <name evidence="7" type="ORF">HMPREF9488_01863</name>
</gene>
<dbReference type="eggNOG" id="COG3581">
    <property type="taxonomic scope" value="Bacteria"/>
</dbReference>
<dbReference type="PANTHER" id="PTHR32329:SF4">
    <property type="entry name" value="ACTIVATOR OF 2-HYDROXYACYL-COA DEHYDRATASE"/>
    <property type="match status" value="1"/>
</dbReference>
<organism evidence="7 8">
    <name type="scientific">Coprobacillus cateniformis</name>
    <dbReference type="NCBI Taxonomy" id="100884"/>
    <lineage>
        <taxon>Bacteria</taxon>
        <taxon>Bacillati</taxon>
        <taxon>Bacillota</taxon>
        <taxon>Erysipelotrichia</taxon>
        <taxon>Erysipelotrichales</taxon>
        <taxon>Coprobacillaceae</taxon>
        <taxon>Coprobacillus</taxon>
    </lineage>
</organism>
<comment type="caution">
    <text evidence="7">The sequence shown here is derived from an EMBL/GenBank/DDBJ whole genome shotgun (WGS) entry which is preliminary data.</text>
</comment>
<dbReference type="EMBL" id="ADKX01000033">
    <property type="protein sequence ID" value="EFW04739.1"/>
    <property type="molecule type" value="Genomic_DNA"/>
</dbReference>
<evidence type="ECO:0000256" key="1">
    <source>
        <dbReference type="ARBA" id="ARBA00001966"/>
    </source>
</evidence>
<dbReference type="SUPFAM" id="SSF53067">
    <property type="entry name" value="Actin-like ATPase domain"/>
    <property type="match status" value="2"/>
</dbReference>
<keyword evidence="4" id="KW-0411">Iron-sulfur</keyword>
<name>E7GAS3_9FIRM</name>
<dbReference type="Pfam" id="PF01869">
    <property type="entry name" value="BcrAD_BadFG"/>
    <property type="match status" value="2"/>
</dbReference>
<keyword evidence="8" id="KW-1185">Reference proteome</keyword>
<keyword evidence="2" id="KW-0479">Metal-binding</keyword>
<dbReference type="InterPro" id="IPR018709">
    <property type="entry name" value="CoA_activase_DUF2229"/>
</dbReference>
<dbReference type="RefSeq" id="WP_008788965.1">
    <property type="nucleotide sequence ID" value="NZ_AKCB01000001.1"/>
</dbReference>
<dbReference type="STRING" id="100884.GCA_000269565_01959"/>
<dbReference type="Proteomes" id="UP000003157">
    <property type="component" value="Unassembled WGS sequence"/>
</dbReference>
<dbReference type="GO" id="GO:0046872">
    <property type="term" value="F:metal ion binding"/>
    <property type="evidence" value="ECO:0007669"/>
    <property type="project" value="UniProtKB-KW"/>
</dbReference>
<evidence type="ECO:0000259" key="6">
    <source>
        <dbReference type="Pfam" id="PF09989"/>
    </source>
</evidence>
<evidence type="ECO:0000259" key="5">
    <source>
        <dbReference type="Pfam" id="PF01869"/>
    </source>
</evidence>
<accession>E7GAS3</accession>
<dbReference type="InterPro" id="IPR051805">
    <property type="entry name" value="Dehydratase_Activator_Redct"/>
</dbReference>
<evidence type="ECO:0000313" key="8">
    <source>
        <dbReference type="Proteomes" id="UP000003157"/>
    </source>
</evidence>
<dbReference type="CDD" id="cd24034">
    <property type="entry name" value="ASKHA_NBD_O66634-like_rpt1"/>
    <property type="match status" value="1"/>
</dbReference>
<feature type="domain" description="DUF2229" evidence="6">
    <location>
        <begin position="672"/>
        <end position="890"/>
    </location>
</feature>
<dbReference type="eggNOG" id="COG3580">
    <property type="taxonomic scope" value="Bacteria"/>
</dbReference>
<evidence type="ECO:0000256" key="4">
    <source>
        <dbReference type="ARBA" id="ARBA00023014"/>
    </source>
</evidence>
<comment type="cofactor">
    <cofactor evidence="1">
        <name>[4Fe-4S] cluster</name>
        <dbReference type="ChEBI" id="CHEBI:49883"/>
    </cofactor>
</comment>
<dbReference type="HOGENOM" id="CLU_002393_1_0_9"/>
<sequence>MMSQYYLGIDVGSTTVKAYLTDEDDKCLYSNYVRHNSDVRNTILTLLEDISEKYSDIAIYPVITGSGGLSISESLNIQFVQEVIACTKTIETYIPETDVAIELGGEDAKITYFEGSLEQRMNGTCAGGTGAFIDQMATLLQTDASGLNDYAKNYNRIYPIASRCGVFAKTDIQPLINEGAQKEDIAASIFQAVVNQTISGLACGKPIKGKVAFLGGPLYFLDQLRARFIDTLNLKDNEVIFPDNSQLFVAMGACLNAKEVKTSLRLQQLIMSLKELKNQGNEAVHTLEPLFHNEDELRGFRERHLQAMTKKKNIKKYKGDIYLGIDVGSTTSKVILIDNEGSILYSFYNSNEGNPLDLIIRIMKEVYEMIPEGCKIKKAGVTGYGEALIKAALKVDIGEVETIAHYTAAKHFQPEVDFILDIGGQDMKAITIRDDVIQDITLNEACSSGCGSFLETFAHSLGYKIDEFAELALLSNHPLDLGSRCTVFMNSKVKQAQKEGASLADISAGLSYSVIKNALYKVIKLRNKEQIGKNVVVQGGTFYNEAVLRAFEKEADIEVIRPDIAGLMGAYGMATIAMDKDDGKGSTILSLTELEKLTYTNAMKNCGKCTNNCMLTITTFNDGREYISGNRCERGANLPLVSKKLPNLFDYKYRRVFNYRSLSEEEALRGMVGIPRALNMYENYPFWHTLLTELKFRVILSARSSKAIYEKGIESIPSESACYPAKITHGHIENLIEKGLHFIFYPSVAYERLENEEAGNHYNCPVVASYPEVIKNNVDSLDHNDICFKNPFVSLNNPKTLFHVLKEELKEFHVSDQELQIAIDKAYVELNRCQEDIRQEGLKAMEYMQEHHLQGIVLAGRPYHIDPEINHGIADLITSEGFVVLSEDSVCYLDQEHLKLRVVDQWTYHSRLYKAASYVSSRNDLQLIQLTSFGCGLDAVTADQVAEILKARNKIYTLIKIDEGSNLGAIRIRIRSLKATLEKKEEIINLNQKYEQIKVPFTKEMREARYTILCPQMSPLHFQFVETAMNSEGYNFVVLPSVDKDAVEQGLKYVNNDACYPSILVTGQMMNALNSGKYDLNKVALMISQTGGGCRATNYIAFIRKALKDAGMEHIPVISANLSGLESNPGFKITYKVAKKVIIGAMYGDLFMRVLYRVRPYEAIPGSANELYESWVAKCQENVKNGNMKEFKKNVYQIVKDFDELPLLDIKKPRVGLVGEILVKFHPTANNQIVDIIEAEGGEAVMPDLIDFFQYCFYNTWYEHEHFDVKKSSVLLCNFAIWFVDYLRRDMIKALKASKRFDAPHPIDQIAKKATEIVSMGNMTGEGWFLTGEMIELIEEGAPNIVCMQPFACLPNHVTGKGVIKALRKRYPESNIVAVDYDPGASEVNQLNRIKLMLSTAFKNIKD</sequence>
<dbReference type="eggNOG" id="COG1924">
    <property type="taxonomic scope" value="Bacteria"/>
</dbReference>
<reference evidence="7 8" key="1">
    <citation type="submission" date="2010-12" db="EMBL/GenBank/DDBJ databases">
        <title>The Genome Sequence of Coprobacillus sp. strain 29_1.</title>
        <authorList>
            <consortium name="The Broad Institute Genome Sequencing Platform"/>
            <person name="Earl A."/>
            <person name="Ward D."/>
            <person name="Feldgarden M."/>
            <person name="Gevers D."/>
            <person name="Daigneault M."/>
            <person name="Sibley C.D."/>
            <person name="White A."/>
            <person name="Strauss J."/>
            <person name="Allen-Vercoe E."/>
            <person name="Young S.K."/>
            <person name="Zeng Q."/>
            <person name="Gargeya S."/>
            <person name="Fitzgerald M."/>
            <person name="Haas B."/>
            <person name="Abouelleil A."/>
            <person name="Alvarado L."/>
            <person name="Arachchi H.M."/>
            <person name="Berlin A."/>
            <person name="Brown A."/>
            <person name="Chapman S.B."/>
            <person name="Chen Z."/>
            <person name="Dunbar C."/>
            <person name="Freedman E."/>
            <person name="Gearin G."/>
            <person name="Gellesch M."/>
            <person name="Goldberg J."/>
            <person name="Griggs A."/>
            <person name="Gujja S."/>
            <person name="Heilman E."/>
            <person name="Heiman D."/>
            <person name="Howarth C."/>
            <person name="Larson L."/>
            <person name="Lui A."/>
            <person name="MacDonald P.J.P."/>
            <person name="Mehta T."/>
            <person name="Montmayeur A."/>
            <person name="Murphy C."/>
            <person name="Neiman D."/>
            <person name="Pearson M."/>
            <person name="Priest M."/>
            <person name="Roberts A."/>
            <person name="Saif S."/>
            <person name="Shea T."/>
            <person name="Shenoy N."/>
            <person name="Sisk P."/>
            <person name="Stolte C."/>
            <person name="Sykes S."/>
            <person name="White J."/>
            <person name="Yandava C."/>
            <person name="Nusbaum C."/>
            <person name="Birren B."/>
        </authorList>
    </citation>
    <scope>NUCLEOTIDE SEQUENCE [LARGE SCALE GENOMIC DNA]</scope>
    <source>
        <strain evidence="7 8">29_1</strain>
    </source>
</reference>
<dbReference type="CDD" id="cd24035">
    <property type="entry name" value="ASKHA_NBD_O66634-like_rpt2"/>
    <property type="match status" value="1"/>
</dbReference>
<dbReference type="GeneID" id="78229810"/>
<evidence type="ECO:0000256" key="2">
    <source>
        <dbReference type="ARBA" id="ARBA00022723"/>
    </source>
</evidence>